<dbReference type="Gene3D" id="3.40.50.300">
    <property type="entry name" value="P-loop containing nucleotide triphosphate hydrolases"/>
    <property type="match status" value="1"/>
</dbReference>
<evidence type="ECO:0000256" key="2">
    <source>
        <dbReference type="ARBA" id="ARBA00023134"/>
    </source>
</evidence>
<proteinExistence type="predicted"/>
<dbReference type="VEuPathDB" id="PlasmoDB:PmUG01_07042800"/>
<dbReference type="GO" id="GO:0003746">
    <property type="term" value="F:translation elongation factor activity"/>
    <property type="evidence" value="ECO:0007669"/>
    <property type="project" value="UniProtKB-KW"/>
</dbReference>
<dbReference type="EMBL" id="LT594628">
    <property type="protein sequence ID" value="SBT87965.1"/>
    <property type="molecule type" value="Genomic_DNA"/>
</dbReference>
<dbReference type="GO" id="GO:0003924">
    <property type="term" value="F:GTPase activity"/>
    <property type="evidence" value="ECO:0007669"/>
    <property type="project" value="InterPro"/>
</dbReference>
<evidence type="ECO:0000259" key="3">
    <source>
        <dbReference type="Pfam" id="PF00009"/>
    </source>
</evidence>
<dbReference type="GO" id="GO:0005525">
    <property type="term" value="F:GTP binding"/>
    <property type="evidence" value="ECO:0007669"/>
    <property type="project" value="UniProtKB-KW"/>
</dbReference>
<keyword evidence="4" id="KW-0648">Protein biosynthesis</keyword>
<sequence>MSNKKRGKNLVYDYEDDFEDYDNYDEEHYNEFSCEEKCNVVRTKKNVTIKKVEKKEKVNLKKEQVKITLKKSEDKKYIMLNTINILVLGHIDAGKSTLIGALLYNLNYVLEQTIKKYENVRESAKFTYILDEEEDERERNITLFNKKKEFFIYYTKDDIIHAYHLLLNKENKGENWSNANEKNSNKKVNKNENIEENEYIYMDKQIFEDFYKRKIIHNDIVCFRKINIFDTPGHNELIHNLHSCSFFADCAILVVDANNIYNKKNDETYRNVSILKSVGISNVIVAINKIDLFDYNVNVFEDICTTILSFFECKKNDSIYEFVLDNNFYMHKEYSAGLTSKRSSRRSSSNAKSGYNNACDLVTKNIIFTPLSAYNNKNIVKFEKGDIPLFNHNFSLYDEIKYINLKKDLFIFKLCEELLYNKKNVLTSYYNFIINNNLFSNNTFYNSGNEGGGGMLTSIEKSLTENYNNAFVGVIHDFTESNNMINASIKVLGGFLKTKNNYTILPFKEKITIKKIEKNMCFYKYINIDNLCDFLAHAKDLNLTEKLLLELSNSVLSANEIEKKNVNAHDNKNCTNLEPEHNLKQNDLTDLKNFINILPELVKNCSHNENMNNITNDIIDNVFLKIHDNKINYGCVVVNTTTNNNENYSSCIMNTIFTCNKMKALIKMNDIRIPLIIGRQYLLYSLTFSHSITIRNVYYVYKNKNSSINSEDTQNNNLVFDCDNKCLADICNTKNYVKKNNTFYERIENKKCLRSHDTGIIEIEVNSNSDNNNSNNKNNNCLMSTQFFRTELNYFISFDNNPFFNIYDFLSFSISPLSRFILSEENKIVASGLILNPD</sequence>
<dbReference type="EMBL" id="FLQW01000474">
    <property type="protein sequence ID" value="SBS84106.1"/>
    <property type="molecule type" value="Genomic_DNA"/>
</dbReference>
<dbReference type="InterPro" id="IPR000795">
    <property type="entry name" value="T_Tr_GTP-bd_dom"/>
</dbReference>
<gene>
    <name evidence="5" type="primary">PmUG01_07042800</name>
    <name evidence="4" type="ORF">PMALA_008810</name>
    <name evidence="5" type="ORF">PMUG01_07042800</name>
</gene>
<dbReference type="RefSeq" id="XP_028860897.1">
    <property type="nucleotide sequence ID" value="XM_029004183.1"/>
</dbReference>
<protein>
    <submittedName>
        <fullName evidence="4">Elongation factor Tu, putative</fullName>
    </submittedName>
</protein>
<keyword evidence="1" id="KW-0547">Nucleotide-binding</keyword>
<dbReference type="Proteomes" id="UP000219813">
    <property type="component" value="Chromosome 7"/>
</dbReference>
<dbReference type="OrthoDB" id="342024at2759"/>
<evidence type="ECO:0000313" key="7">
    <source>
        <dbReference type="Proteomes" id="UP000219813"/>
    </source>
</evidence>
<dbReference type="InterPro" id="IPR050100">
    <property type="entry name" value="TRAFAC_GTPase_members"/>
</dbReference>
<dbReference type="PANTHER" id="PTHR23115">
    <property type="entry name" value="TRANSLATION FACTOR"/>
    <property type="match status" value="1"/>
</dbReference>
<evidence type="ECO:0000313" key="6">
    <source>
        <dbReference type="Proteomes" id="UP000078597"/>
    </source>
</evidence>
<dbReference type="KEGG" id="pmal:PMUG01_07042800"/>
<dbReference type="Pfam" id="PF00009">
    <property type="entry name" value="GTP_EFTU"/>
    <property type="match status" value="1"/>
</dbReference>
<feature type="domain" description="Tr-type G" evidence="3">
    <location>
        <begin position="81"/>
        <end position="380"/>
    </location>
</feature>
<keyword evidence="4" id="KW-0251">Elongation factor</keyword>
<evidence type="ECO:0000256" key="1">
    <source>
        <dbReference type="ARBA" id="ARBA00022741"/>
    </source>
</evidence>
<dbReference type="Proteomes" id="UP000078597">
    <property type="component" value="Unassembled WGS sequence"/>
</dbReference>
<evidence type="ECO:0000313" key="4">
    <source>
        <dbReference type="EMBL" id="SBS84106.1"/>
    </source>
</evidence>
<name>A0A1A8VZ21_PLAMA</name>
<accession>A0A1A8VZ21</accession>
<dbReference type="InterPro" id="IPR027417">
    <property type="entry name" value="P-loop_NTPase"/>
</dbReference>
<dbReference type="AlphaFoldDB" id="A0A1A8VZ21"/>
<dbReference type="OMA" id="NDNSFMC"/>
<keyword evidence="2" id="KW-0342">GTP-binding</keyword>
<keyword evidence="7" id="KW-1185">Reference proteome</keyword>
<reference evidence="4" key="1">
    <citation type="submission" date="2016-05" db="EMBL/GenBank/DDBJ databases">
        <authorList>
            <person name="Lavstsen T."/>
            <person name="Jespersen J.S."/>
        </authorList>
    </citation>
    <scope>NUCLEOTIDE SEQUENCE [LARGE SCALE GENOMIC DNA]</scope>
</reference>
<dbReference type="GeneID" id="39867990"/>
<reference evidence="6" key="2">
    <citation type="submission" date="2016-05" db="EMBL/GenBank/DDBJ databases">
        <authorList>
            <person name="Naeem Raeece"/>
        </authorList>
    </citation>
    <scope>NUCLEOTIDE SEQUENCE [LARGE SCALE GENOMIC DNA]</scope>
</reference>
<dbReference type="SUPFAM" id="SSF52540">
    <property type="entry name" value="P-loop containing nucleoside triphosphate hydrolases"/>
    <property type="match status" value="1"/>
</dbReference>
<reference evidence="5 7" key="3">
    <citation type="submission" date="2016-06" db="EMBL/GenBank/DDBJ databases">
        <authorList>
            <consortium name="Pathogen Informatics"/>
        </authorList>
    </citation>
    <scope>NUCLEOTIDE SEQUENCE [LARGE SCALE GENOMIC DNA]</scope>
</reference>
<organism evidence="4 6">
    <name type="scientific">Plasmodium malariae</name>
    <dbReference type="NCBI Taxonomy" id="5858"/>
    <lineage>
        <taxon>Eukaryota</taxon>
        <taxon>Sar</taxon>
        <taxon>Alveolata</taxon>
        <taxon>Apicomplexa</taxon>
        <taxon>Aconoidasida</taxon>
        <taxon>Haemosporida</taxon>
        <taxon>Plasmodiidae</taxon>
        <taxon>Plasmodium</taxon>
        <taxon>Plasmodium (Plasmodium)</taxon>
    </lineage>
</organism>
<evidence type="ECO:0000313" key="5">
    <source>
        <dbReference type="EMBL" id="SBT87965.1"/>
    </source>
</evidence>